<dbReference type="GeneID" id="19012611"/>
<sequence>MTTSRSTLKKITERERMEIYVWIDRLNLQSKPKKHFARDFSDGVLCAEILMKTTCSSSSSSFSRRSNTARMISMHNYPIKNSFKGKLENWELLNAKVLRSPKIRCELTREEMSAVARSEKDAAERVLLKIKTAVEDDFMSLDHPDERDGDREEEEEEEEEQEQEQEQNTHKQRLAQSSANDEKNDDEKEKEDKEETKTTTTTTKLLSLKEATIKEEEEEKNHPRKSSLLSSSVIKEKDEAISRLTVKVDALTAKCAKLEQLLELTKRKAIL</sequence>
<feature type="compositionally biased region" description="Acidic residues" evidence="1">
    <location>
        <begin position="151"/>
        <end position="165"/>
    </location>
</feature>
<feature type="compositionally biased region" description="Basic and acidic residues" evidence="1">
    <location>
        <begin position="180"/>
        <end position="197"/>
    </location>
</feature>
<evidence type="ECO:0000313" key="4">
    <source>
        <dbReference type="Proteomes" id="UP000198341"/>
    </source>
</evidence>
<dbReference type="STRING" id="41875.K8FBH6"/>
<dbReference type="RefSeq" id="XP_007509853.1">
    <property type="nucleotide sequence ID" value="XM_007509791.1"/>
</dbReference>
<dbReference type="InterPro" id="IPR052111">
    <property type="entry name" value="Spermatogenesis_Ciliary_MAP"/>
</dbReference>
<dbReference type="InterPro" id="IPR036872">
    <property type="entry name" value="CH_dom_sf"/>
</dbReference>
<gene>
    <name evidence="3" type="ordered locus">Bathy12g00840</name>
</gene>
<dbReference type="EMBL" id="FO082267">
    <property type="protein sequence ID" value="CCO18968.1"/>
    <property type="molecule type" value="Genomic_DNA"/>
</dbReference>
<evidence type="ECO:0000313" key="3">
    <source>
        <dbReference type="EMBL" id="CCO18968.1"/>
    </source>
</evidence>
<dbReference type="GO" id="GO:0005930">
    <property type="term" value="C:axoneme"/>
    <property type="evidence" value="ECO:0007669"/>
    <property type="project" value="TreeGrafter"/>
</dbReference>
<feature type="domain" description="CH-like" evidence="2">
    <location>
        <begin position="19"/>
        <end position="131"/>
    </location>
</feature>
<dbReference type="KEGG" id="bpg:Bathy12g00840"/>
<protein>
    <submittedName>
        <fullName evidence="3">PREDICTED: similar to calponin-homology and microtubule-associated protein</fullName>
    </submittedName>
</protein>
<keyword evidence="4" id="KW-1185">Reference proteome</keyword>
<evidence type="ECO:0000256" key="1">
    <source>
        <dbReference type="SAM" id="MobiDB-lite"/>
    </source>
</evidence>
<evidence type="ECO:0000259" key="2">
    <source>
        <dbReference type="Pfam" id="PF06294"/>
    </source>
</evidence>
<reference evidence="3 4" key="1">
    <citation type="submission" date="2011-10" db="EMBL/GenBank/DDBJ databases">
        <authorList>
            <person name="Genoscope - CEA"/>
        </authorList>
    </citation>
    <scope>NUCLEOTIDE SEQUENCE [LARGE SCALE GENOMIC DNA]</scope>
    <source>
        <strain evidence="3 4">RCC 1105</strain>
    </source>
</reference>
<feature type="region of interest" description="Disordered" evidence="1">
    <location>
        <begin position="136"/>
        <end position="236"/>
    </location>
</feature>
<dbReference type="PANTHER" id="PTHR12509:SF9">
    <property type="entry name" value="SPERM FLAGELLAR PROTEIN 1 ISOFORM X1"/>
    <property type="match status" value="1"/>
</dbReference>
<dbReference type="Gene3D" id="1.10.418.10">
    <property type="entry name" value="Calponin-like domain"/>
    <property type="match status" value="1"/>
</dbReference>
<feature type="compositionally biased region" description="Basic and acidic residues" evidence="1">
    <location>
        <begin position="140"/>
        <end position="150"/>
    </location>
</feature>
<dbReference type="Proteomes" id="UP000198341">
    <property type="component" value="Chromosome 12"/>
</dbReference>
<dbReference type="AlphaFoldDB" id="K8FBH6"/>
<dbReference type="OrthoDB" id="193300at2759"/>
<dbReference type="Pfam" id="PF06294">
    <property type="entry name" value="CH_2"/>
    <property type="match status" value="1"/>
</dbReference>
<dbReference type="GO" id="GO:0051493">
    <property type="term" value="P:regulation of cytoskeleton organization"/>
    <property type="evidence" value="ECO:0007669"/>
    <property type="project" value="TreeGrafter"/>
</dbReference>
<name>K8FBH6_9CHLO</name>
<dbReference type="InterPro" id="IPR010441">
    <property type="entry name" value="CH_2"/>
</dbReference>
<organism evidence="3 4">
    <name type="scientific">Bathycoccus prasinos</name>
    <dbReference type="NCBI Taxonomy" id="41875"/>
    <lineage>
        <taxon>Eukaryota</taxon>
        <taxon>Viridiplantae</taxon>
        <taxon>Chlorophyta</taxon>
        <taxon>Mamiellophyceae</taxon>
        <taxon>Mamiellales</taxon>
        <taxon>Bathycoccaceae</taxon>
        <taxon>Bathycoccus</taxon>
    </lineage>
</organism>
<dbReference type="GO" id="GO:0008017">
    <property type="term" value="F:microtubule binding"/>
    <property type="evidence" value="ECO:0007669"/>
    <property type="project" value="TreeGrafter"/>
</dbReference>
<proteinExistence type="predicted"/>
<accession>K8FBH6</accession>
<dbReference type="PANTHER" id="PTHR12509">
    <property type="entry name" value="SPERMATOGENESIS-ASSOCIATED 4-RELATED"/>
    <property type="match status" value="1"/>
</dbReference>